<dbReference type="InterPro" id="IPR035906">
    <property type="entry name" value="MetI-like_sf"/>
</dbReference>
<dbReference type="Gene3D" id="1.10.3720.10">
    <property type="entry name" value="MetI-like"/>
    <property type="match status" value="1"/>
</dbReference>
<feature type="transmembrane region" description="Helical" evidence="7">
    <location>
        <begin position="31"/>
        <end position="53"/>
    </location>
</feature>
<dbReference type="InterPro" id="IPR051393">
    <property type="entry name" value="ABC_transporter_permease"/>
</dbReference>
<evidence type="ECO:0000256" key="4">
    <source>
        <dbReference type="ARBA" id="ARBA00022692"/>
    </source>
</evidence>
<dbReference type="PANTHER" id="PTHR30193">
    <property type="entry name" value="ABC TRANSPORTER PERMEASE PROTEIN"/>
    <property type="match status" value="1"/>
</dbReference>
<evidence type="ECO:0000313" key="10">
    <source>
        <dbReference type="Proteomes" id="UP000642284"/>
    </source>
</evidence>
<dbReference type="Proteomes" id="UP000642284">
    <property type="component" value="Unassembled WGS sequence"/>
</dbReference>
<feature type="domain" description="ABC transmembrane type-1" evidence="8">
    <location>
        <begin position="90"/>
        <end position="308"/>
    </location>
</feature>
<keyword evidence="6 7" id="KW-0472">Membrane</keyword>
<comment type="similarity">
    <text evidence="7">Belongs to the binding-protein-dependent transport system permease family.</text>
</comment>
<evidence type="ECO:0000256" key="6">
    <source>
        <dbReference type="ARBA" id="ARBA00023136"/>
    </source>
</evidence>
<comment type="subcellular location">
    <subcellularLocation>
        <location evidence="1 7">Cell membrane</location>
        <topology evidence="1 7">Multi-pass membrane protein</topology>
    </subcellularLocation>
</comment>
<evidence type="ECO:0000256" key="3">
    <source>
        <dbReference type="ARBA" id="ARBA00022475"/>
    </source>
</evidence>
<dbReference type="InterPro" id="IPR000515">
    <property type="entry name" value="MetI-like"/>
</dbReference>
<protein>
    <submittedName>
        <fullName evidence="9">Sugar ABC transporter permease</fullName>
    </submittedName>
</protein>
<keyword evidence="10" id="KW-1185">Reference proteome</keyword>
<evidence type="ECO:0000256" key="2">
    <source>
        <dbReference type="ARBA" id="ARBA00022448"/>
    </source>
</evidence>
<dbReference type="SUPFAM" id="SSF161098">
    <property type="entry name" value="MetI-like"/>
    <property type="match status" value="1"/>
</dbReference>
<gene>
    <name evidence="9" type="ORF">H9Y04_43750</name>
</gene>
<dbReference type="CDD" id="cd06261">
    <property type="entry name" value="TM_PBP2"/>
    <property type="match status" value="1"/>
</dbReference>
<feature type="transmembrane region" description="Helical" evidence="7">
    <location>
        <begin position="219"/>
        <end position="248"/>
    </location>
</feature>
<evidence type="ECO:0000256" key="7">
    <source>
        <dbReference type="RuleBase" id="RU363032"/>
    </source>
</evidence>
<dbReference type="PROSITE" id="PS50928">
    <property type="entry name" value="ABC_TM1"/>
    <property type="match status" value="1"/>
</dbReference>
<organism evidence="9 10">
    <name type="scientific">Streptomyces polyasparticus</name>
    <dbReference type="NCBI Taxonomy" id="2767826"/>
    <lineage>
        <taxon>Bacteria</taxon>
        <taxon>Bacillati</taxon>
        <taxon>Actinomycetota</taxon>
        <taxon>Actinomycetes</taxon>
        <taxon>Kitasatosporales</taxon>
        <taxon>Streptomycetaceae</taxon>
        <taxon>Streptomyces</taxon>
    </lineage>
</organism>
<feature type="transmembrane region" description="Helical" evidence="7">
    <location>
        <begin position="95"/>
        <end position="115"/>
    </location>
</feature>
<evidence type="ECO:0000256" key="1">
    <source>
        <dbReference type="ARBA" id="ARBA00004651"/>
    </source>
</evidence>
<feature type="transmembrane region" description="Helical" evidence="7">
    <location>
        <begin position="127"/>
        <end position="147"/>
    </location>
</feature>
<keyword evidence="2 7" id="KW-0813">Transport</keyword>
<proteinExistence type="inferred from homology"/>
<evidence type="ECO:0000313" key="9">
    <source>
        <dbReference type="EMBL" id="MBC9719443.1"/>
    </source>
</evidence>
<keyword evidence="5 7" id="KW-1133">Transmembrane helix</keyword>
<evidence type="ECO:0000256" key="5">
    <source>
        <dbReference type="ARBA" id="ARBA00022989"/>
    </source>
</evidence>
<name>A0ABR7SYK1_9ACTN</name>
<keyword evidence="4 7" id="KW-0812">Transmembrane</keyword>
<sequence>MSVQTEARPVAVAAAPKPPPRKRWSRYRSRTFYAFVAPWLIGFLALTVVPMLYALRMSFTNTNGISDKARWVGIDNYVEALHDADVLHSLYRTGLFTLTVVPLTVLGSVLLALLVNQPIRGKGFFRTLFYLPAIVPGVAAALTWKLIFDKDAGPANGVMELLGLDPVTWLQDPAVSYVLLSLMLWGIGGGMLVSLAGLQDIPKELLEAARVDGAGKLRVFWHVTVPLLSPILLFQVVTGVINALQIIAQPMLLAPSAGGVVSAAKVSPDTNMYMVHVYAQYFTFGRWGYGSALLWLLFVVVLVITFLVMRLGRRVVFYNVDPDSQGEKG</sequence>
<dbReference type="RefSeq" id="WP_187819847.1">
    <property type="nucleotide sequence ID" value="NZ_JACTVJ010000042.1"/>
</dbReference>
<feature type="transmembrane region" description="Helical" evidence="7">
    <location>
        <begin position="174"/>
        <end position="198"/>
    </location>
</feature>
<dbReference type="Pfam" id="PF00528">
    <property type="entry name" value="BPD_transp_1"/>
    <property type="match status" value="1"/>
</dbReference>
<dbReference type="PANTHER" id="PTHR30193:SF1">
    <property type="entry name" value="ABC TRANSPORTER PERMEASE PROTEIN YESP-RELATED"/>
    <property type="match status" value="1"/>
</dbReference>
<keyword evidence="3" id="KW-1003">Cell membrane</keyword>
<comment type="caution">
    <text evidence="9">The sequence shown here is derived from an EMBL/GenBank/DDBJ whole genome shotgun (WGS) entry which is preliminary data.</text>
</comment>
<dbReference type="EMBL" id="JACTVJ010000042">
    <property type="protein sequence ID" value="MBC9719443.1"/>
    <property type="molecule type" value="Genomic_DNA"/>
</dbReference>
<evidence type="ECO:0000259" key="8">
    <source>
        <dbReference type="PROSITE" id="PS50928"/>
    </source>
</evidence>
<accession>A0ABR7SYK1</accession>
<reference evidence="9 10" key="1">
    <citation type="submission" date="2020-08" db="EMBL/GenBank/DDBJ databases">
        <title>Genemic of Streptomyces polyaspartic.</title>
        <authorList>
            <person name="Liu W."/>
        </authorList>
    </citation>
    <scope>NUCLEOTIDE SEQUENCE [LARGE SCALE GENOMIC DNA]</scope>
    <source>
        <strain evidence="9 10">TRM66268-LWL</strain>
    </source>
</reference>
<feature type="transmembrane region" description="Helical" evidence="7">
    <location>
        <begin position="287"/>
        <end position="309"/>
    </location>
</feature>